<name>A0AAV4YD41_CAEEX</name>
<dbReference type="Proteomes" id="UP001054945">
    <property type="component" value="Unassembled WGS sequence"/>
</dbReference>
<accession>A0AAV4YD41</accession>
<evidence type="ECO:0000256" key="1">
    <source>
        <dbReference type="SAM" id="SignalP"/>
    </source>
</evidence>
<evidence type="ECO:0000313" key="2">
    <source>
        <dbReference type="EMBL" id="GIZ04134.1"/>
    </source>
</evidence>
<comment type="caution">
    <text evidence="2">The sequence shown here is derived from an EMBL/GenBank/DDBJ whole genome shotgun (WGS) entry which is preliminary data.</text>
</comment>
<dbReference type="EMBL" id="BPLR01019039">
    <property type="protein sequence ID" value="GIZ04134.1"/>
    <property type="molecule type" value="Genomic_DNA"/>
</dbReference>
<dbReference type="AlphaFoldDB" id="A0AAV4YD41"/>
<keyword evidence="3" id="KW-1185">Reference proteome</keyword>
<reference evidence="2 3" key="1">
    <citation type="submission" date="2021-06" db="EMBL/GenBank/DDBJ databases">
        <title>Caerostris extrusa draft genome.</title>
        <authorList>
            <person name="Kono N."/>
            <person name="Arakawa K."/>
        </authorList>
    </citation>
    <scope>NUCLEOTIDE SEQUENCE [LARGE SCALE GENOMIC DNA]</scope>
</reference>
<sequence>MRDFLVFFSTLMCLIQQMSSSKETRPPVIDAQEQLIAFNSKASQTVHIRFDRVTAGETDFLHLAFCNPCTSSKDFIDSRLIPE</sequence>
<protein>
    <submittedName>
        <fullName evidence="2">Uncharacterized protein</fullName>
    </submittedName>
</protein>
<organism evidence="2 3">
    <name type="scientific">Caerostris extrusa</name>
    <name type="common">Bark spider</name>
    <name type="synonym">Caerostris bankana</name>
    <dbReference type="NCBI Taxonomy" id="172846"/>
    <lineage>
        <taxon>Eukaryota</taxon>
        <taxon>Metazoa</taxon>
        <taxon>Ecdysozoa</taxon>
        <taxon>Arthropoda</taxon>
        <taxon>Chelicerata</taxon>
        <taxon>Arachnida</taxon>
        <taxon>Araneae</taxon>
        <taxon>Araneomorphae</taxon>
        <taxon>Entelegynae</taxon>
        <taxon>Araneoidea</taxon>
        <taxon>Araneidae</taxon>
        <taxon>Caerostris</taxon>
    </lineage>
</organism>
<proteinExistence type="predicted"/>
<gene>
    <name evidence="2" type="ORF">CEXT_414071</name>
</gene>
<feature type="signal peptide" evidence="1">
    <location>
        <begin position="1"/>
        <end position="20"/>
    </location>
</feature>
<feature type="chain" id="PRO_5043697129" evidence="1">
    <location>
        <begin position="21"/>
        <end position="83"/>
    </location>
</feature>
<keyword evidence="1" id="KW-0732">Signal</keyword>
<evidence type="ECO:0000313" key="3">
    <source>
        <dbReference type="Proteomes" id="UP001054945"/>
    </source>
</evidence>